<protein>
    <submittedName>
        <fullName evidence="4">Aldose 1-epimerase</fullName>
    </submittedName>
</protein>
<dbReference type="EMBL" id="ML993868">
    <property type="protein sequence ID" value="KAF2204821.1"/>
    <property type="molecule type" value="Genomic_DNA"/>
</dbReference>
<sequence>MKYSASLFVASAVAVAARPKDAPTPGPDGRYTLEAPGIRAQFIPYAATLTNLFVKDKSGVERDIVLGYDNASYYPVDPGHPVYNAVPGRYTNRIGGGQFTLDNVTYNIPKNDGPNTLHSGPNNWSFREWNVTAVSKDSITFSIYDPANSTGMPGHVESTVTYSLEKNRWKIRMEASSPDVRTPIMLTQHTYFNLDAFANPDTQTIWNHTMYMPKSHRTLAIDANALPTGKIVNITKNSVDDFWSAPHQLGYASGNADFQNHCGNTCNGYNGEYILDDNKTDRDVVVSLSSEWNGIKADLRTNQAGIVLYSCYWNDGTAPMKSTQGVKGGSKLIPKDGCIAIEAMDYVDGINHPEWGRLNKQIFGPGQKYVWEASWQFGLIGKSRPHHSQ</sequence>
<dbReference type="Proteomes" id="UP000799536">
    <property type="component" value="Unassembled WGS sequence"/>
</dbReference>
<dbReference type="AlphaFoldDB" id="A0A9P4JUY7"/>
<keyword evidence="5" id="KW-1185">Reference proteome</keyword>
<evidence type="ECO:0000256" key="1">
    <source>
        <dbReference type="ARBA" id="ARBA00006206"/>
    </source>
</evidence>
<dbReference type="InterPro" id="IPR011013">
    <property type="entry name" value="Gal_mutarotase_sf_dom"/>
</dbReference>
<evidence type="ECO:0000313" key="4">
    <source>
        <dbReference type="EMBL" id="KAF2204821.1"/>
    </source>
</evidence>
<dbReference type="Gene3D" id="2.70.98.10">
    <property type="match status" value="1"/>
</dbReference>
<dbReference type="InterPro" id="IPR008183">
    <property type="entry name" value="Aldose_1/G6P_1-epimerase"/>
</dbReference>
<dbReference type="PANTHER" id="PTHR10091:SF2">
    <property type="entry name" value="ALDOSE 1-EPIMERASE"/>
    <property type="match status" value="1"/>
</dbReference>
<keyword evidence="2" id="KW-0413">Isomerase</keyword>
<evidence type="ECO:0000313" key="5">
    <source>
        <dbReference type="Proteomes" id="UP000799536"/>
    </source>
</evidence>
<keyword evidence="3" id="KW-0119">Carbohydrate metabolism</keyword>
<dbReference type="InterPro" id="IPR014718">
    <property type="entry name" value="GH-type_carb-bd"/>
</dbReference>
<dbReference type="CDD" id="cd09019">
    <property type="entry name" value="galactose_mutarotase_like"/>
    <property type="match status" value="1"/>
</dbReference>
<dbReference type="GO" id="GO:0004034">
    <property type="term" value="F:aldose 1-epimerase activity"/>
    <property type="evidence" value="ECO:0007669"/>
    <property type="project" value="TreeGrafter"/>
</dbReference>
<gene>
    <name evidence="4" type="ORF">GQ43DRAFT_437601</name>
</gene>
<dbReference type="GO" id="GO:0006006">
    <property type="term" value="P:glucose metabolic process"/>
    <property type="evidence" value="ECO:0007669"/>
    <property type="project" value="TreeGrafter"/>
</dbReference>
<accession>A0A9P4JUY7</accession>
<dbReference type="SUPFAM" id="SSF74650">
    <property type="entry name" value="Galactose mutarotase-like"/>
    <property type="match status" value="1"/>
</dbReference>
<dbReference type="PANTHER" id="PTHR10091">
    <property type="entry name" value="ALDOSE-1-EPIMERASE"/>
    <property type="match status" value="1"/>
</dbReference>
<dbReference type="OrthoDB" id="274691at2759"/>
<organism evidence="4 5">
    <name type="scientific">Delitschia confertaspora ATCC 74209</name>
    <dbReference type="NCBI Taxonomy" id="1513339"/>
    <lineage>
        <taxon>Eukaryota</taxon>
        <taxon>Fungi</taxon>
        <taxon>Dikarya</taxon>
        <taxon>Ascomycota</taxon>
        <taxon>Pezizomycotina</taxon>
        <taxon>Dothideomycetes</taxon>
        <taxon>Pleosporomycetidae</taxon>
        <taxon>Pleosporales</taxon>
        <taxon>Delitschiaceae</taxon>
        <taxon>Delitschia</taxon>
    </lineage>
</organism>
<dbReference type="GO" id="GO:0030246">
    <property type="term" value="F:carbohydrate binding"/>
    <property type="evidence" value="ECO:0007669"/>
    <property type="project" value="InterPro"/>
</dbReference>
<proteinExistence type="inferred from homology"/>
<comment type="caution">
    <text evidence="4">The sequence shown here is derived from an EMBL/GenBank/DDBJ whole genome shotgun (WGS) entry which is preliminary data.</text>
</comment>
<comment type="similarity">
    <text evidence="1">Belongs to the aldose epimerase family.</text>
</comment>
<reference evidence="4" key="1">
    <citation type="journal article" date="2020" name="Stud. Mycol.">
        <title>101 Dothideomycetes genomes: a test case for predicting lifestyles and emergence of pathogens.</title>
        <authorList>
            <person name="Haridas S."/>
            <person name="Albert R."/>
            <person name="Binder M."/>
            <person name="Bloem J."/>
            <person name="Labutti K."/>
            <person name="Salamov A."/>
            <person name="Andreopoulos B."/>
            <person name="Baker S."/>
            <person name="Barry K."/>
            <person name="Bills G."/>
            <person name="Bluhm B."/>
            <person name="Cannon C."/>
            <person name="Castanera R."/>
            <person name="Culley D."/>
            <person name="Daum C."/>
            <person name="Ezra D."/>
            <person name="Gonzalez J."/>
            <person name="Henrissat B."/>
            <person name="Kuo A."/>
            <person name="Liang C."/>
            <person name="Lipzen A."/>
            <person name="Lutzoni F."/>
            <person name="Magnuson J."/>
            <person name="Mondo S."/>
            <person name="Nolan M."/>
            <person name="Ohm R."/>
            <person name="Pangilinan J."/>
            <person name="Park H.-J."/>
            <person name="Ramirez L."/>
            <person name="Alfaro M."/>
            <person name="Sun H."/>
            <person name="Tritt A."/>
            <person name="Yoshinaga Y."/>
            <person name="Zwiers L.-H."/>
            <person name="Turgeon B."/>
            <person name="Goodwin S."/>
            <person name="Spatafora J."/>
            <person name="Crous P."/>
            <person name="Grigoriev I."/>
        </authorList>
    </citation>
    <scope>NUCLEOTIDE SEQUENCE</scope>
    <source>
        <strain evidence="4">ATCC 74209</strain>
    </source>
</reference>
<dbReference type="GO" id="GO:0033499">
    <property type="term" value="P:galactose catabolic process via UDP-galactose, Leloir pathway"/>
    <property type="evidence" value="ECO:0007669"/>
    <property type="project" value="TreeGrafter"/>
</dbReference>
<evidence type="ECO:0000256" key="2">
    <source>
        <dbReference type="ARBA" id="ARBA00023235"/>
    </source>
</evidence>
<evidence type="ECO:0000256" key="3">
    <source>
        <dbReference type="ARBA" id="ARBA00023277"/>
    </source>
</evidence>
<dbReference type="Pfam" id="PF01263">
    <property type="entry name" value="Aldose_epim"/>
    <property type="match status" value="1"/>
</dbReference>
<name>A0A9P4JUY7_9PLEO</name>
<dbReference type="FunFam" id="2.70.98.10:FF:000014">
    <property type="entry name" value="Aldose 1-epimerase, putative"/>
    <property type="match status" value="1"/>
</dbReference>
<dbReference type="InterPro" id="IPR047215">
    <property type="entry name" value="Galactose_mutarotase-like"/>
</dbReference>